<comment type="caution">
    <text evidence="1">The sequence shown here is derived from an EMBL/GenBank/DDBJ whole genome shotgun (WGS) entry which is preliminary data.</text>
</comment>
<organism evidence="1 2">
    <name type="scientific">Diversispora epigaea</name>
    <dbReference type="NCBI Taxonomy" id="1348612"/>
    <lineage>
        <taxon>Eukaryota</taxon>
        <taxon>Fungi</taxon>
        <taxon>Fungi incertae sedis</taxon>
        <taxon>Mucoromycota</taxon>
        <taxon>Glomeromycotina</taxon>
        <taxon>Glomeromycetes</taxon>
        <taxon>Diversisporales</taxon>
        <taxon>Diversisporaceae</taxon>
        <taxon>Diversispora</taxon>
    </lineage>
</organism>
<evidence type="ECO:0000313" key="2">
    <source>
        <dbReference type="Proteomes" id="UP000266861"/>
    </source>
</evidence>
<accession>A0A397IR40</accession>
<dbReference type="EMBL" id="PQFF01000197">
    <property type="protein sequence ID" value="RHZ75574.1"/>
    <property type="molecule type" value="Genomic_DNA"/>
</dbReference>
<sequence>MSPEVETEEAYPSHSCNLCHSLCGLSVVIYLSGFKQRNNQTAPAIFKIVKVEDRCNEKGDISFFLKEE</sequence>
<evidence type="ECO:0000313" key="1">
    <source>
        <dbReference type="EMBL" id="RHZ75574.1"/>
    </source>
</evidence>
<name>A0A397IR40_9GLOM</name>
<protein>
    <submittedName>
        <fullName evidence="1">Uncharacterized protein</fullName>
    </submittedName>
</protein>
<reference evidence="1 2" key="1">
    <citation type="submission" date="2018-08" db="EMBL/GenBank/DDBJ databases">
        <title>Genome and evolution of the arbuscular mycorrhizal fungus Diversispora epigaea (formerly Glomus versiforme) and its bacterial endosymbionts.</title>
        <authorList>
            <person name="Sun X."/>
            <person name="Fei Z."/>
            <person name="Harrison M."/>
        </authorList>
    </citation>
    <scope>NUCLEOTIDE SEQUENCE [LARGE SCALE GENOMIC DNA]</scope>
    <source>
        <strain evidence="1 2">IT104</strain>
    </source>
</reference>
<keyword evidence="2" id="KW-1185">Reference proteome</keyword>
<proteinExistence type="predicted"/>
<dbReference type="AlphaFoldDB" id="A0A397IR40"/>
<gene>
    <name evidence="1" type="ORF">Glove_212g77</name>
</gene>
<dbReference type="Proteomes" id="UP000266861">
    <property type="component" value="Unassembled WGS sequence"/>
</dbReference>